<protein>
    <recommendedName>
        <fullName evidence="4">DUF3329 domain-containing protein</fullName>
    </recommendedName>
</protein>
<proteinExistence type="predicted"/>
<evidence type="ECO:0000313" key="2">
    <source>
        <dbReference type="EMBL" id="PSJ62126.1"/>
    </source>
</evidence>
<evidence type="ECO:0008006" key="4">
    <source>
        <dbReference type="Google" id="ProtNLM"/>
    </source>
</evidence>
<evidence type="ECO:0000256" key="1">
    <source>
        <dbReference type="SAM" id="Phobius"/>
    </source>
</evidence>
<keyword evidence="1" id="KW-1133">Transmembrane helix</keyword>
<gene>
    <name evidence="2" type="ORF">C7I85_07295</name>
</gene>
<organism evidence="2 3">
    <name type="scientific">Pseudaminobacter soli</name>
    <name type="common">ex Li et al. 2025</name>
    <dbReference type="NCBI Taxonomy" id="1295366"/>
    <lineage>
        <taxon>Bacteria</taxon>
        <taxon>Pseudomonadati</taxon>
        <taxon>Pseudomonadota</taxon>
        <taxon>Alphaproteobacteria</taxon>
        <taxon>Hyphomicrobiales</taxon>
        <taxon>Phyllobacteriaceae</taxon>
        <taxon>Pseudaminobacter</taxon>
    </lineage>
</organism>
<dbReference type="Proteomes" id="UP000240653">
    <property type="component" value="Unassembled WGS sequence"/>
</dbReference>
<sequence>MTKDSQHPFFRPLWRRIALVVVCLAWAALEFVTGAPSWGVIALCFAGYAVWQFLLVYSPPAGPGKEE</sequence>
<dbReference type="EMBL" id="PXYL01000003">
    <property type="protein sequence ID" value="PSJ62126.1"/>
    <property type="molecule type" value="Genomic_DNA"/>
</dbReference>
<accession>A0A2P7SI08</accession>
<dbReference type="OrthoDB" id="7362327at2"/>
<keyword evidence="1" id="KW-0472">Membrane</keyword>
<keyword evidence="1" id="KW-0812">Transmembrane</keyword>
<evidence type="ECO:0000313" key="3">
    <source>
        <dbReference type="Proteomes" id="UP000240653"/>
    </source>
</evidence>
<dbReference type="RefSeq" id="WP_106723303.1">
    <property type="nucleotide sequence ID" value="NZ_PXYL01000003.1"/>
</dbReference>
<reference evidence="2 3" key="1">
    <citation type="submission" date="2018-03" db="EMBL/GenBank/DDBJ databases">
        <title>The draft genome of Mesorhizobium soli JCM 19897.</title>
        <authorList>
            <person name="Li L."/>
            <person name="Liu L."/>
            <person name="Liang L."/>
            <person name="Wang T."/>
            <person name="Zhang X."/>
        </authorList>
    </citation>
    <scope>NUCLEOTIDE SEQUENCE [LARGE SCALE GENOMIC DNA]</scope>
    <source>
        <strain evidence="2 3">JCM 19897</strain>
    </source>
</reference>
<feature type="transmembrane region" description="Helical" evidence="1">
    <location>
        <begin position="35"/>
        <end position="57"/>
    </location>
</feature>
<comment type="caution">
    <text evidence="2">The sequence shown here is derived from an EMBL/GenBank/DDBJ whole genome shotgun (WGS) entry which is preliminary data.</text>
</comment>
<feature type="transmembrane region" description="Helical" evidence="1">
    <location>
        <begin position="12"/>
        <end position="29"/>
    </location>
</feature>
<dbReference type="AlphaFoldDB" id="A0A2P7SI08"/>
<keyword evidence="3" id="KW-1185">Reference proteome</keyword>
<name>A0A2P7SI08_9HYPH</name>